<dbReference type="RefSeq" id="WP_238183741.1">
    <property type="nucleotide sequence ID" value="NZ_BPRB01000193.1"/>
</dbReference>
<gene>
    <name evidence="1" type="ORF">MPOCJGCO_3292</name>
</gene>
<organism evidence="1 2">
    <name type="scientific">Methylobacterium trifolii</name>
    <dbReference type="NCBI Taxonomy" id="1003092"/>
    <lineage>
        <taxon>Bacteria</taxon>
        <taxon>Pseudomonadati</taxon>
        <taxon>Pseudomonadota</taxon>
        <taxon>Alphaproteobacteria</taxon>
        <taxon>Hyphomicrobiales</taxon>
        <taxon>Methylobacteriaceae</taxon>
        <taxon>Methylobacterium</taxon>
    </lineage>
</organism>
<keyword evidence="2" id="KW-1185">Reference proteome</keyword>
<sequence length="81" mass="8746">MSDLLPFPNRAGTPAGGSTYRAFRFDRSRTIRSSETIDVATDAAATKAVSLLANTHGIELWEGARFIIRFGPLDAPGLRPV</sequence>
<accession>A0ABQ4U141</accession>
<dbReference type="Proteomes" id="UP001055057">
    <property type="component" value="Unassembled WGS sequence"/>
</dbReference>
<protein>
    <submittedName>
        <fullName evidence="1">Uncharacterized protein</fullName>
    </submittedName>
</protein>
<reference evidence="1" key="1">
    <citation type="journal article" date="2021" name="Front. Microbiol.">
        <title>Comprehensive Comparative Genomics and Phenotyping of Methylobacterium Species.</title>
        <authorList>
            <person name="Alessa O."/>
            <person name="Ogura Y."/>
            <person name="Fujitani Y."/>
            <person name="Takami H."/>
            <person name="Hayashi T."/>
            <person name="Sahin N."/>
            <person name="Tani A."/>
        </authorList>
    </citation>
    <scope>NUCLEOTIDE SEQUENCE</scope>
    <source>
        <strain evidence="1">DSM 23632</strain>
    </source>
</reference>
<reference evidence="1" key="2">
    <citation type="submission" date="2021-08" db="EMBL/GenBank/DDBJ databases">
        <authorList>
            <person name="Tani A."/>
            <person name="Ola A."/>
            <person name="Ogura Y."/>
            <person name="Katsura K."/>
            <person name="Hayashi T."/>
        </authorList>
    </citation>
    <scope>NUCLEOTIDE SEQUENCE</scope>
    <source>
        <strain evidence="1">DSM 23632</strain>
    </source>
</reference>
<comment type="caution">
    <text evidence="1">The sequence shown here is derived from an EMBL/GenBank/DDBJ whole genome shotgun (WGS) entry which is preliminary data.</text>
</comment>
<proteinExistence type="predicted"/>
<dbReference type="EMBL" id="BPRB01000193">
    <property type="protein sequence ID" value="GJE61171.1"/>
    <property type="molecule type" value="Genomic_DNA"/>
</dbReference>
<name>A0ABQ4U141_9HYPH</name>
<evidence type="ECO:0000313" key="2">
    <source>
        <dbReference type="Proteomes" id="UP001055057"/>
    </source>
</evidence>
<evidence type="ECO:0000313" key="1">
    <source>
        <dbReference type="EMBL" id="GJE61171.1"/>
    </source>
</evidence>